<evidence type="ECO:0000313" key="1">
    <source>
        <dbReference type="EMBL" id="EPQ59808.1"/>
    </source>
</evidence>
<dbReference type="Proteomes" id="UP000030669">
    <property type="component" value="Unassembled WGS sequence"/>
</dbReference>
<gene>
    <name evidence="1" type="ORF">GLOTRDRAFT_91286</name>
</gene>
<sequence length="514" mass="55069">MADQQHRGICRSYLVARCLKNVIHGDPQCLERGEHPRIDALASADPALLATELDIPRIVERITRLETALARCKRVEEALHDVPSVALSKIQVLQGQLRGRQESLNVLLGNVASSDPVLRDIVAAVSRGESPEQALLAHIKRETQDPSSPLCSVLKAPPVLGVRLPVHLKSHVVIWLGTKRRQQSQRSKSVYWKTEVRNVCADILTPSASAVSSITASGTLTATRQDALNVLIERHRRLKSTISTGRAFVTVDLPSDLSSALAAPTFHGPEDVELAPGASSRSLNSALEQQYPASLEFANGSSSVYSCSSLPDSVYTGICRSQEVAEPSLMVAYNSQDVFLSIPLSSSGSARSLSSVPRPSGSRRSRLMAVNVKLGPIAEAEENDVVPNAREVDAADAQDENVEAEEVVQSSSMDQPMDSLILEECVDSIVPDAVVQGSPSSPQSILLSPVDASSLNISPLQLCSTPLTAQATRRSLWSEQSDAQPGKSFPPALAIEAAGIEVPNVGLRDESDVF</sequence>
<reference evidence="1 2" key="1">
    <citation type="journal article" date="2012" name="Science">
        <title>The Paleozoic origin of enzymatic lignin decomposition reconstructed from 31 fungal genomes.</title>
        <authorList>
            <person name="Floudas D."/>
            <person name="Binder M."/>
            <person name="Riley R."/>
            <person name="Barry K."/>
            <person name="Blanchette R.A."/>
            <person name="Henrissat B."/>
            <person name="Martinez A.T."/>
            <person name="Otillar R."/>
            <person name="Spatafora J.W."/>
            <person name="Yadav J.S."/>
            <person name="Aerts A."/>
            <person name="Benoit I."/>
            <person name="Boyd A."/>
            <person name="Carlson A."/>
            <person name="Copeland A."/>
            <person name="Coutinho P.M."/>
            <person name="de Vries R.P."/>
            <person name="Ferreira P."/>
            <person name="Findley K."/>
            <person name="Foster B."/>
            <person name="Gaskell J."/>
            <person name="Glotzer D."/>
            <person name="Gorecki P."/>
            <person name="Heitman J."/>
            <person name="Hesse C."/>
            <person name="Hori C."/>
            <person name="Igarashi K."/>
            <person name="Jurgens J.A."/>
            <person name="Kallen N."/>
            <person name="Kersten P."/>
            <person name="Kohler A."/>
            <person name="Kuees U."/>
            <person name="Kumar T.K.A."/>
            <person name="Kuo A."/>
            <person name="LaButti K."/>
            <person name="Larrondo L.F."/>
            <person name="Lindquist E."/>
            <person name="Ling A."/>
            <person name="Lombard V."/>
            <person name="Lucas S."/>
            <person name="Lundell T."/>
            <person name="Martin R."/>
            <person name="McLaughlin D.J."/>
            <person name="Morgenstern I."/>
            <person name="Morin E."/>
            <person name="Murat C."/>
            <person name="Nagy L.G."/>
            <person name="Nolan M."/>
            <person name="Ohm R.A."/>
            <person name="Patyshakuliyeva A."/>
            <person name="Rokas A."/>
            <person name="Ruiz-Duenas F.J."/>
            <person name="Sabat G."/>
            <person name="Salamov A."/>
            <person name="Samejima M."/>
            <person name="Schmutz J."/>
            <person name="Slot J.C."/>
            <person name="St John F."/>
            <person name="Stenlid J."/>
            <person name="Sun H."/>
            <person name="Sun S."/>
            <person name="Syed K."/>
            <person name="Tsang A."/>
            <person name="Wiebenga A."/>
            <person name="Young D."/>
            <person name="Pisabarro A."/>
            <person name="Eastwood D.C."/>
            <person name="Martin F."/>
            <person name="Cullen D."/>
            <person name="Grigoriev I.V."/>
            <person name="Hibbett D.S."/>
        </authorList>
    </citation>
    <scope>NUCLEOTIDE SEQUENCE [LARGE SCALE GENOMIC DNA]</scope>
    <source>
        <strain evidence="1 2">ATCC 11539</strain>
    </source>
</reference>
<protein>
    <submittedName>
        <fullName evidence="1">Uncharacterized protein</fullName>
    </submittedName>
</protein>
<dbReference type="EMBL" id="KB469297">
    <property type="protein sequence ID" value="EPQ59808.1"/>
    <property type="molecule type" value="Genomic_DNA"/>
</dbReference>
<name>S7QKN3_GLOTA</name>
<evidence type="ECO:0000313" key="2">
    <source>
        <dbReference type="Proteomes" id="UP000030669"/>
    </source>
</evidence>
<dbReference type="eggNOG" id="ENOG502SY2F">
    <property type="taxonomic scope" value="Eukaryota"/>
</dbReference>
<keyword evidence="2" id="KW-1185">Reference proteome</keyword>
<dbReference type="AlphaFoldDB" id="S7QKN3"/>
<dbReference type="HOGENOM" id="CLU_036733_0_0_1"/>
<proteinExistence type="predicted"/>
<dbReference type="GeneID" id="19309304"/>
<dbReference type="KEGG" id="gtr:GLOTRDRAFT_91286"/>
<accession>S7QKN3</accession>
<organism evidence="1 2">
    <name type="scientific">Gloeophyllum trabeum (strain ATCC 11539 / FP-39264 / Madison 617)</name>
    <name type="common">Brown rot fungus</name>
    <dbReference type="NCBI Taxonomy" id="670483"/>
    <lineage>
        <taxon>Eukaryota</taxon>
        <taxon>Fungi</taxon>
        <taxon>Dikarya</taxon>
        <taxon>Basidiomycota</taxon>
        <taxon>Agaricomycotina</taxon>
        <taxon>Agaricomycetes</taxon>
        <taxon>Gloeophyllales</taxon>
        <taxon>Gloeophyllaceae</taxon>
        <taxon>Gloeophyllum</taxon>
    </lineage>
</organism>
<dbReference type="STRING" id="670483.S7QKN3"/>
<dbReference type="RefSeq" id="XP_007862696.1">
    <property type="nucleotide sequence ID" value="XM_007864505.1"/>
</dbReference>